<keyword evidence="6" id="KW-1185">Reference proteome</keyword>
<keyword evidence="2" id="KW-0238">DNA-binding</keyword>
<dbReference type="Pfam" id="PF00196">
    <property type="entry name" value="GerE"/>
    <property type="match status" value="1"/>
</dbReference>
<evidence type="ECO:0000256" key="1">
    <source>
        <dbReference type="ARBA" id="ARBA00023015"/>
    </source>
</evidence>
<dbReference type="GO" id="GO:0006355">
    <property type="term" value="P:regulation of DNA-templated transcription"/>
    <property type="evidence" value="ECO:0007669"/>
    <property type="project" value="InterPro"/>
</dbReference>
<dbReference type="Gene3D" id="1.10.10.10">
    <property type="entry name" value="Winged helix-like DNA-binding domain superfamily/Winged helix DNA-binding domain"/>
    <property type="match status" value="1"/>
</dbReference>
<proteinExistence type="predicted"/>
<evidence type="ECO:0000259" key="4">
    <source>
        <dbReference type="PROSITE" id="PS50043"/>
    </source>
</evidence>
<dbReference type="Proteomes" id="UP000199527">
    <property type="component" value="Unassembled WGS sequence"/>
</dbReference>
<dbReference type="SUPFAM" id="SSF46894">
    <property type="entry name" value="C-terminal effector domain of the bipartite response regulators"/>
    <property type="match status" value="1"/>
</dbReference>
<dbReference type="PROSITE" id="PS50043">
    <property type="entry name" value="HTH_LUXR_2"/>
    <property type="match status" value="1"/>
</dbReference>
<evidence type="ECO:0000313" key="5">
    <source>
        <dbReference type="EMBL" id="SDI53431.1"/>
    </source>
</evidence>
<dbReference type="AlphaFoldDB" id="A0A1G8LCN3"/>
<reference evidence="6" key="1">
    <citation type="submission" date="2016-10" db="EMBL/GenBank/DDBJ databases">
        <authorList>
            <person name="Varghese N."/>
            <person name="Submissions S."/>
        </authorList>
    </citation>
    <scope>NUCLEOTIDE SEQUENCE [LARGE SCALE GENOMIC DNA]</scope>
    <source>
        <strain evidence="6">DSM 23317</strain>
    </source>
</reference>
<name>A0A1G8LCN3_9GAMM</name>
<evidence type="ECO:0000256" key="2">
    <source>
        <dbReference type="ARBA" id="ARBA00023125"/>
    </source>
</evidence>
<dbReference type="SMART" id="SM00421">
    <property type="entry name" value="HTH_LUXR"/>
    <property type="match status" value="1"/>
</dbReference>
<keyword evidence="3" id="KW-0804">Transcription</keyword>
<dbReference type="InterPro" id="IPR036388">
    <property type="entry name" value="WH-like_DNA-bd_sf"/>
</dbReference>
<keyword evidence="1" id="KW-0805">Transcription regulation</keyword>
<sequence length="332" mass="37158">MVIESVNPLIQRLYVAGTEEQPWLTWVSQLQVILQSDAVQLAVVGTGDGREVVSHCALDDASAQENLNAFKVALTLERNHDRVEQRFGWFARQDTHYGLWLCLGNGRQSALWQHPAMVLLRPHLVQWGSVLHTSVKPEPFLLSADHTAALLCDNRGRLLASNPLGTEILQRQPDPYVAVLPSPLMTALTSVMESHQSCWVPRMLWGRSYQVLVRPFFDPPGSHLMLIRMQGQSRTFSKDYFQKLYDLSKKESAVAVLLANGLLAQQIAESLYIGESTVRSHIRKILQKTGSRSLNHLMVKMHCGLNGLEWSGLYPPPRPPEGAGEESDAKIV</sequence>
<dbReference type="PRINTS" id="PR00038">
    <property type="entry name" value="HTHLUXR"/>
</dbReference>
<evidence type="ECO:0000256" key="3">
    <source>
        <dbReference type="ARBA" id="ARBA00023163"/>
    </source>
</evidence>
<dbReference type="CDD" id="cd06170">
    <property type="entry name" value="LuxR_C_like"/>
    <property type="match status" value="1"/>
</dbReference>
<feature type="domain" description="HTH luxR-type" evidence="4">
    <location>
        <begin position="240"/>
        <end position="305"/>
    </location>
</feature>
<protein>
    <submittedName>
        <fullName evidence="5">Regulatory protein, luxR family</fullName>
    </submittedName>
</protein>
<dbReference type="InterPro" id="IPR016032">
    <property type="entry name" value="Sig_transdc_resp-reg_C-effctor"/>
</dbReference>
<dbReference type="RefSeq" id="WP_090361461.1">
    <property type="nucleotide sequence ID" value="NZ_FNEM01000002.1"/>
</dbReference>
<dbReference type="PANTHER" id="PTHR44688:SF25">
    <property type="entry name" value="HTH LUXR-TYPE DOMAIN-CONTAINING PROTEIN"/>
    <property type="match status" value="1"/>
</dbReference>
<organism evidence="5 6">
    <name type="scientific">Ferrimonas sediminum</name>
    <dbReference type="NCBI Taxonomy" id="718193"/>
    <lineage>
        <taxon>Bacteria</taxon>
        <taxon>Pseudomonadati</taxon>
        <taxon>Pseudomonadota</taxon>
        <taxon>Gammaproteobacteria</taxon>
        <taxon>Alteromonadales</taxon>
        <taxon>Ferrimonadaceae</taxon>
        <taxon>Ferrimonas</taxon>
    </lineage>
</organism>
<accession>A0A1G8LCN3</accession>
<dbReference type="GO" id="GO:0003677">
    <property type="term" value="F:DNA binding"/>
    <property type="evidence" value="ECO:0007669"/>
    <property type="project" value="UniProtKB-KW"/>
</dbReference>
<evidence type="ECO:0000313" key="6">
    <source>
        <dbReference type="Proteomes" id="UP000199527"/>
    </source>
</evidence>
<dbReference type="InterPro" id="IPR000792">
    <property type="entry name" value="Tscrpt_reg_LuxR_C"/>
</dbReference>
<dbReference type="EMBL" id="FNEM01000002">
    <property type="protein sequence ID" value="SDI53431.1"/>
    <property type="molecule type" value="Genomic_DNA"/>
</dbReference>
<dbReference type="PANTHER" id="PTHR44688">
    <property type="entry name" value="DNA-BINDING TRANSCRIPTIONAL ACTIVATOR DEVR_DOSR"/>
    <property type="match status" value="1"/>
</dbReference>
<dbReference type="OrthoDB" id="134985at2"/>
<gene>
    <name evidence="5" type="ORF">SAMN04488540_10222</name>
</gene>